<sequence>MRNKRNRGAVVIIDGRKILLIKRVKRHEQYFVFPGGGIETGETPEEAAIREAKEELGVDVELKDCISIIEFNGMQYYFHAKITAGRIGEGKAAEFQEPDRGIYEPVWILIEEFPLKDIRPQEMAGRIQSLLEQSLKEEGTLG</sequence>
<comment type="caution">
    <text evidence="5">The sequence shown here is derived from an EMBL/GenBank/DDBJ whole genome shotgun (WGS) entry which is preliminary data.</text>
</comment>
<name>A0A5D4K9N1_9BACI</name>
<dbReference type="AlphaFoldDB" id="A0A5D4K9N1"/>
<accession>A0A5D4K9N1</accession>
<feature type="domain" description="Nudix hydrolase" evidence="4">
    <location>
        <begin position="2"/>
        <end position="131"/>
    </location>
</feature>
<dbReference type="PRINTS" id="PR00502">
    <property type="entry name" value="NUDIXFAMILY"/>
</dbReference>
<dbReference type="EMBL" id="VTEH01000014">
    <property type="protein sequence ID" value="TYR74104.1"/>
    <property type="molecule type" value="Genomic_DNA"/>
</dbReference>
<dbReference type="PROSITE" id="PS00893">
    <property type="entry name" value="NUDIX_BOX"/>
    <property type="match status" value="1"/>
</dbReference>
<comment type="similarity">
    <text evidence="3">Belongs to the Nudix hydrolase family.</text>
</comment>
<dbReference type="Proteomes" id="UP000323317">
    <property type="component" value="Unassembled WGS sequence"/>
</dbReference>
<reference evidence="5 6" key="1">
    <citation type="submission" date="2019-08" db="EMBL/GenBank/DDBJ databases">
        <title>Bacillus genomes from the desert of Cuatro Cienegas, Coahuila.</title>
        <authorList>
            <person name="Olmedo-Alvarez G."/>
        </authorList>
    </citation>
    <scope>NUCLEOTIDE SEQUENCE [LARGE SCALE GENOMIC DNA]</scope>
    <source>
        <strain evidence="5 6">CH40_1T</strain>
    </source>
</reference>
<gene>
    <name evidence="5" type="ORF">FZC79_15985</name>
</gene>
<evidence type="ECO:0000256" key="3">
    <source>
        <dbReference type="RuleBase" id="RU003476"/>
    </source>
</evidence>
<dbReference type="InterPro" id="IPR020476">
    <property type="entry name" value="Nudix_hydrolase"/>
</dbReference>
<dbReference type="InterPro" id="IPR020084">
    <property type="entry name" value="NUDIX_hydrolase_CS"/>
</dbReference>
<dbReference type="GO" id="GO:0016787">
    <property type="term" value="F:hydrolase activity"/>
    <property type="evidence" value="ECO:0007669"/>
    <property type="project" value="UniProtKB-KW"/>
</dbReference>
<dbReference type="InterPro" id="IPR000086">
    <property type="entry name" value="NUDIX_hydrolase_dom"/>
</dbReference>
<keyword evidence="2 3" id="KW-0378">Hydrolase</keyword>
<protein>
    <submittedName>
        <fullName evidence="5">NUDIX domain-containing protein</fullName>
    </submittedName>
</protein>
<evidence type="ECO:0000313" key="5">
    <source>
        <dbReference type="EMBL" id="TYR74104.1"/>
    </source>
</evidence>
<dbReference type="Pfam" id="PF00293">
    <property type="entry name" value="NUDIX"/>
    <property type="match status" value="1"/>
</dbReference>
<dbReference type="CDD" id="cd04669">
    <property type="entry name" value="NUDIX_Hydrolase"/>
    <property type="match status" value="1"/>
</dbReference>
<evidence type="ECO:0000313" key="6">
    <source>
        <dbReference type="Proteomes" id="UP000323317"/>
    </source>
</evidence>
<evidence type="ECO:0000256" key="2">
    <source>
        <dbReference type="ARBA" id="ARBA00022801"/>
    </source>
</evidence>
<evidence type="ECO:0000256" key="1">
    <source>
        <dbReference type="ARBA" id="ARBA00001946"/>
    </source>
</evidence>
<dbReference type="PANTHER" id="PTHR43046">
    <property type="entry name" value="GDP-MANNOSE MANNOSYL HYDROLASE"/>
    <property type="match status" value="1"/>
</dbReference>
<dbReference type="PROSITE" id="PS51462">
    <property type="entry name" value="NUDIX"/>
    <property type="match status" value="1"/>
</dbReference>
<dbReference type="InterPro" id="IPR015797">
    <property type="entry name" value="NUDIX_hydrolase-like_dom_sf"/>
</dbReference>
<dbReference type="SUPFAM" id="SSF55811">
    <property type="entry name" value="Nudix"/>
    <property type="match status" value="1"/>
</dbReference>
<evidence type="ECO:0000259" key="4">
    <source>
        <dbReference type="PROSITE" id="PS51462"/>
    </source>
</evidence>
<comment type="cofactor">
    <cofactor evidence="1">
        <name>Mg(2+)</name>
        <dbReference type="ChEBI" id="CHEBI:18420"/>
    </cofactor>
</comment>
<dbReference type="PANTHER" id="PTHR43046:SF14">
    <property type="entry name" value="MUTT_NUDIX FAMILY PROTEIN"/>
    <property type="match status" value="1"/>
</dbReference>
<organism evidence="5 6">
    <name type="scientific">Rossellomorea vietnamensis</name>
    <dbReference type="NCBI Taxonomy" id="218284"/>
    <lineage>
        <taxon>Bacteria</taxon>
        <taxon>Bacillati</taxon>
        <taxon>Bacillota</taxon>
        <taxon>Bacilli</taxon>
        <taxon>Bacillales</taxon>
        <taxon>Bacillaceae</taxon>
        <taxon>Rossellomorea</taxon>
    </lineage>
</organism>
<proteinExistence type="inferred from homology"/>
<dbReference type="Gene3D" id="3.90.79.10">
    <property type="entry name" value="Nucleoside Triphosphate Pyrophosphohydrolase"/>
    <property type="match status" value="1"/>
</dbReference>